<accession>A0ABR0R360</accession>
<evidence type="ECO:0000256" key="1">
    <source>
        <dbReference type="SAM" id="Coils"/>
    </source>
</evidence>
<organism evidence="2 3">
    <name type="scientific">Gossypium arboreum</name>
    <name type="common">Tree cotton</name>
    <name type="synonym">Gossypium nanking</name>
    <dbReference type="NCBI Taxonomy" id="29729"/>
    <lineage>
        <taxon>Eukaryota</taxon>
        <taxon>Viridiplantae</taxon>
        <taxon>Streptophyta</taxon>
        <taxon>Embryophyta</taxon>
        <taxon>Tracheophyta</taxon>
        <taxon>Spermatophyta</taxon>
        <taxon>Magnoliopsida</taxon>
        <taxon>eudicotyledons</taxon>
        <taxon>Gunneridae</taxon>
        <taxon>Pentapetalae</taxon>
        <taxon>rosids</taxon>
        <taxon>malvids</taxon>
        <taxon>Malvales</taxon>
        <taxon>Malvaceae</taxon>
        <taxon>Malvoideae</taxon>
        <taxon>Gossypium</taxon>
    </lineage>
</organism>
<evidence type="ECO:0000313" key="3">
    <source>
        <dbReference type="Proteomes" id="UP001358586"/>
    </source>
</evidence>
<gene>
    <name evidence="2" type="ORF">PVK06_002279</name>
</gene>
<sequence>MKGKIEELEAALQNCEMRIEFLEANKEQWKGQLHHSQDQVRSRDYIMGEAVTQIREVANYLQSLATKSMDKRLEKLEQMQRDMQEQMQSQMQEQLAKIQQEMKEQMMESQRDMMNQLSQFLVGRMDKGKCPMDNVGENNENPQYPPGFILTHVQTQPVINLQKPSVTIRPQ</sequence>
<feature type="coiled-coil region" evidence="1">
    <location>
        <begin position="66"/>
        <end position="108"/>
    </location>
</feature>
<evidence type="ECO:0000313" key="2">
    <source>
        <dbReference type="EMBL" id="KAK5846013.1"/>
    </source>
</evidence>
<comment type="caution">
    <text evidence="2">The sequence shown here is derived from an EMBL/GenBank/DDBJ whole genome shotgun (WGS) entry which is preliminary data.</text>
</comment>
<protein>
    <submittedName>
        <fullName evidence="2">Uncharacterized protein</fullName>
    </submittedName>
</protein>
<name>A0ABR0R360_GOSAR</name>
<reference evidence="2 3" key="1">
    <citation type="submission" date="2023-03" db="EMBL/GenBank/DDBJ databases">
        <title>WGS of Gossypium arboreum.</title>
        <authorList>
            <person name="Yu D."/>
        </authorList>
    </citation>
    <scope>NUCLEOTIDE SEQUENCE [LARGE SCALE GENOMIC DNA]</scope>
    <source>
        <tissue evidence="2">Leaf</tissue>
    </source>
</reference>
<feature type="coiled-coil region" evidence="1">
    <location>
        <begin position="5"/>
        <end position="39"/>
    </location>
</feature>
<dbReference type="EMBL" id="JARKNE010000001">
    <property type="protein sequence ID" value="KAK5846013.1"/>
    <property type="molecule type" value="Genomic_DNA"/>
</dbReference>
<keyword evidence="3" id="KW-1185">Reference proteome</keyword>
<keyword evidence="1" id="KW-0175">Coiled coil</keyword>
<dbReference type="Proteomes" id="UP001358586">
    <property type="component" value="Chromosome 1"/>
</dbReference>
<proteinExistence type="predicted"/>